<evidence type="ECO:0000256" key="3">
    <source>
        <dbReference type="ARBA" id="ARBA00023002"/>
    </source>
</evidence>
<dbReference type="eggNOG" id="KOG1205">
    <property type="taxonomic scope" value="Eukaryota"/>
</dbReference>
<dbReference type="SUPFAM" id="SSF51735">
    <property type="entry name" value="NAD(P)-binding Rossmann-fold domains"/>
    <property type="match status" value="1"/>
</dbReference>
<evidence type="ECO:0000256" key="1">
    <source>
        <dbReference type="ARBA" id="ARBA00006484"/>
    </source>
</evidence>
<keyword evidence="3" id="KW-0560">Oxidoreductase</keyword>
<comment type="similarity">
    <text evidence="1">Belongs to the short-chain dehydrogenases/reductases (SDR) family.</text>
</comment>
<dbReference type="HOGENOM" id="CLU_010194_8_2_1"/>
<evidence type="ECO:0000313" key="4">
    <source>
        <dbReference type="EMBL" id="EXJ84731.1"/>
    </source>
</evidence>
<dbReference type="EMBL" id="AMGY01000004">
    <property type="protein sequence ID" value="EXJ84731.1"/>
    <property type="molecule type" value="Genomic_DNA"/>
</dbReference>
<dbReference type="PRINTS" id="PR00081">
    <property type="entry name" value="GDHRDH"/>
</dbReference>
<dbReference type="STRING" id="1182542.W9Y679"/>
<dbReference type="AlphaFoldDB" id="W9Y679"/>
<dbReference type="RefSeq" id="XP_007733716.1">
    <property type="nucleotide sequence ID" value="XM_007735526.1"/>
</dbReference>
<sequence length="308" mass="33312">MDVLQELYQTNVTKTTHTTPYPAISPTLPSLSQTGRTVLITGGATGIGLAIAHAFVQASASTVIIVGRRADKLAQASEELTAAVKQAGLSTNVVAQTCDVSDVKSIEALWDGFKEKDVVVDVLVSNAAKFANVAELLELGAEHVWSLFETNVKAPLFLAEKFYKQGADRAKAFINVSSNFVHLFQSKVMQGRLAYGLTKNSGTLVAQLVAQETPPEKVQVVSFHPGLVWSDEWPVEITKGMLPFTDVALSGHFAVWAASPEARFLHGRFVWSSWDVEDLKTGEVRERIDSDSAFLKIGVTGLRLGNLA</sequence>
<dbReference type="PANTHER" id="PTHR43618">
    <property type="entry name" value="7-ALPHA-HYDROXYSTEROID DEHYDROGENASE"/>
    <property type="match status" value="1"/>
</dbReference>
<dbReference type="PANTHER" id="PTHR43618:SF8">
    <property type="entry name" value="7ALPHA-HYDROXYSTEROID DEHYDROGENASE"/>
    <property type="match status" value="1"/>
</dbReference>
<dbReference type="InterPro" id="IPR002347">
    <property type="entry name" value="SDR_fam"/>
</dbReference>
<dbReference type="CDD" id="cd05233">
    <property type="entry name" value="SDR_c"/>
    <property type="match status" value="1"/>
</dbReference>
<dbReference type="OrthoDB" id="1933717at2759"/>
<dbReference type="Gene3D" id="3.40.50.720">
    <property type="entry name" value="NAD(P)-binding Rossmann-like Domain"/>
    <property type="match status" value="1"/>
</dbReference>
<reference evidence="4 5" key="1">
    <citation type="submission" date="2013-03" db="EMBL/GenBank/DDBJ databases">
        <title>The Genome Sequence of Capronia epimyces CBS 606.96.</title>
        <authorList>
            <consortium name="The Broad Institute Genomics Platform"/>
            <person name="Cuomo C."/>
            <person name="de Hoog S."/>
            <person name="Gorbushina A."/>
            <person name="Walker B."/>
            <person name="Young S.K."/>
            <person name="Zeng Q."/>
            <person name="Gargeya S."/>
            <person name="Fitzgerald M."/>
            <person name="Haas B."/>
            <person name="Abouelleil A."/>
            <person name="Allen A.W."/>
            <person name="Alvarado L."/>
            <person name="Arachchi H.M."/>
            <person name="Berlin A.M."/>
            <person name="Chapman S.B."/>
            <person name="Gainer-Dewar J."/>
            <person name="Goldberg J."/>
            <person name="Griggs A."/>
            <person name="Gujja S."/>
            <person name="Hansen M."/>
            <person name="Howarth C."/>
            <person name="Imamovic A."/>
            <person name="Ireland A."/>
            <person name="Larimer J."/>
            <person name="McCowan C."/>
            <person name="Murphy C."/>
            <person name="Pearson M."/>
            <person name="Poon T.W."/>
            <person name="Priest M."/>
            <person name="Roberts A."/>
            <person name="Saif S."/>
            <person name="Shea T."/>
            <person name="Sisk P."/>
            <person name="Sykes S."/>
            <person name="Wortman J."/>
            <person name="Nusbaum C."/>
            <person name="Birren B."/>
        </authorList>
    </citation>
    <scope>NUCLEOTIDE SEQUENCE [LARGE SCALE GENOMIC DNA]</scope>
    <source>
        <strain evidence="4 5">CBS 606.96</strain>
    </source>
</reference>
<proteinExistence type="inferred from homology"/>
<dbReference type="Pfam" id="PF00106">
    <property type="entry name" value="adh_short"/>
    <property type="match status" value="1"/>
</dbReference>
<keyword evidence="5" id="KW-1185">Reference proteome</keyword>
<organism evidence="4 5">
    <name type="scientific">Capronia epimyces CBS 606.96</name>
    <dbReference type="NCBI Taxonomy" id="1182542"/>
    <lineage>
        <taxon>Eukaryota</taxon>
        <taxon>Fungi</taxon>
        <taxon>Dikarya</taxon>
        <taxon>Ascomycota</taxon>
        <taxon>Pezizomycotina</taxon>
        <taxon>Eurotiomycetes</taxon>
        <taxon>Chaetothyriomycetidae</taxon>
        <taxon>Chaetothyriales</taxon>
        <taxon>Herpotrichiellaceae</taxon>
        <taxon>Capronia</taxon>
    </lineage>
</organism>
<dbReference type="InterPro" id="IPR052178">
    <property type="entry name" value="Sec_Metab_Biosynth_SDR"/>
</dbReference>
<dbReference type="InterPro" id="IPR036291">
    <property type="entry name" value="NAD(P)-bd_dom_sf"/>
</dbReference>
<keyword evidence="2" id="KW-0521">NADP</keyword>
<accession>W9Y679</accession>
<evidence type="ECO:0000256" key="2">
    <source>
        <dbReference type="ARBA" id="ARBA00022857"/>
    </source>
</evidence>
<dbReference type="Proteomes" id="UP000019478">
    <property type="component" value="Unassembled WGS sequence"/>
</dbReference>
<dbReference type="GeneID" id="19169516"/>
<comment type="caution">
    <text evidence="4">The sequence shown here is derived from an EMBL/GenBank/DDBJ whole genome shotgun (WGS) entry which is preliminary data.</text>
</comment>
<name>W9Y679_9EURO</name>
<evidence type="ECO:0000313" key="5">
    <source>
        <dbReference type="Proteomes" id="UP000019478"/>
    </source>
</evidence>
<dbReference type="GO" id="GO:0016491">
    <property type="term" value="F:oxidoreductase activity"/>
    <property type="evidence" value="ECO:0007669"/>
    <property type="project" value="UniProtKB-KW"/>
</dbReference>
<protein>
    <submittedName>
        <fullName evidence="4">Uncharacterized protein</fullName>
    </submittedName>
</protein>
<gene>
    <name evidence="4" type="ORF">A1O3_05402</name>
</gene>